<dbReference type="SUPFAM" id="SSF51338">
    <property type="entry name" value="Composite domain of metallo-dependent hydrolases"/>
    <property type="match status" value="1"/>
</dbReference>
<dbReference type="InterPro" id="IPR006680">
    <property type="entry name" value="Amidohydro-rel"/>
</dbReference>
<evidence type="ECO:0000313" key="4">
    <source>
        <dbReference type="Proteomes" id="UP000297549"/>
    </source>
</evidence>
<dbReference type="EMBL" id="SRLC01000002">
    <property type="protein sequence ID" value="TGE21954.1"/>
    <property type="molecule type" value="Genomic_DNA"/>
</dbReference>
<evidence type="ECO:0000256" key="1">
    <source>
        <dbReference type="SAM" id="SignalP"/>
    </source>
</evidence>
<accession>A0A4Z0PXE3</accession>
<proteinExistence type="predicted"/>
<keyword evidence="1" id="KW-0732">Signal</keyword>
<dbReference type="PANTHER" id="PTHR43135:SF3">
    <property type="entry name" value="ALPHA-D-RIBOSE 1-METHYLPHOSPHONATE 5-TRIPHOSPHATE DIPHOSPHATASE"/>
    <property type="match status" value="1"/>
</dbReference>
<dbReference type="Gene3D" id="1.20.58.520">
    <property type="entry name" value="Amidohydrolase"/>
    <property type="match status" value="1"/>
</dbReference>
<organism evidence="3 4">
    <name type="scientific">Hymenobacter aquaticus</name>
    <dbReference type="NCBI Taxonomy" id="1867101"/>
    <lineage>
        <taxon>Bacteria</taxon>
        <taxon>Pseudomonadati</taxon>
        <taxon>Bacteroidota</taxon>
        <taxon>Cytophagia</taxon>
        <taxon>Cytophagales</taxon>
        <taxon>Hymenobacteraceae</taxon>
        <taxon>Hymenobacter</taxon>
    </lineage>
</organism>
<dbReference type="InterPro" id="IPR011059">
    <property type="entry name" value="Metal-dep_hydrolase_composite"/>
</dbReference>
<dbReference type="Gene3D" id="3.40.50.10910">
    <property type="entry name" value="Amidohydrolase"/>
    <property type="match status" value="1"/>
</dbReference>
<reference evidence="3 4" key="1">
    <citation type="submission" date="2019-04" db="EMBL/GenBank/DDBJ databases">
        <authorList>
            <person name="Feng G."/>
            <person name="Zhang J."/>
            <person name="Zhu H."/>
        </authorList>
    </citation>
    <scope>NUCLEOTIDE SEQUENCE [LARGE SCALE GENOMIC DNA]</scope>
    <source>
        <strain evidence="3 4">JCM 31653</strain>
    </source>
</reference>
<dbReference type="InterPro" id="IPR051781">
    <property type="entry name" value="Metallo-dep_Hydrolase"/>
</dbReference>
<dbReference type="AlphaFoldDB" id="A0A4Z0PXE3"/>
<comment type="caution">
    <text evidence="3">The sequence shown here is derived from an EMBL/GenBank/DDBJ whole genome shotgun (WGS) entry which is preliminary data.</text>
</comment>
<dbReference type="Gene3D" id="3.30.110.90">
    <property type="entry name" value="Amidohydrolase"/>
    <property type="match status" value="1"/>
</dbReference>
<dbReference type="RefSeq" id="WP_135464478.1">
    <property type="nucleotide sequence ID" value="NZ_SRLC01000002.1"/>
</dbReference>
<keyword evidence="4" id="KW-1185">Reference proteome</keyword>
<dbReference type="Gene3D" id="2.30.40.10">
    <property type="entry name" value="Urease, subunit C, domain 1"/>
    <property type="match status" value="1"/>
</dbReference>
<feature type="signal peptide" evidence="1">
    <location>
        <begin position="1"/>
        <end position="22"/>
    </location>
</feature>
<feature type="chain" id="PRO_5021192017" description="Amidohydrolase-related domain-containing protein" evidence="1">
    <location>
        <begin position="23"/>
        <end position="464"/>
    </location>
</feature>
<feature type="domain" description="Amidohydrolase-related" evidence="2">
    <location>
        <begin position="88"/>
        <end position="460"/>
    </location>
</feature>
<dbReference type="Proteomes" id="UP000297549">
    <property type="component" value="Unassembled WGS sequence"/>
</dbReference>
<sequence length="464" mass="49089">MLNSVRKRYLGCLAGIFSLALASSQLPSGPDAEPDVLVLKGRVIDGTGAAPLEQGLVILAAGKIQYIGKQGSRDYPATARVLDVGDGTILPGLIDLHVHLRPHYWDAFLPAGITTVRDANNALATLRTLQQDTAARPRLLYTGPMLDGPTTIMKRFFPDSLVARYVRPATAGPIGELIAQQVETPAQARAAVDSLAAHGASFVKLYEQLPLAAYQAAAAQARKRGLRVMTDLGMLQTRGLKGAQVDALQALQAGVHSIEHASGYALAYQRLGGDPMAPLDTRLIDQLARATVRGRTTLVPTLSVFYGTVQPDSARQDLATLPGGKAIPAPMMAWFEQQARQHTPASRGRASADLRLAQALVRRVHQLGGLIGAGTDVPAGDYNLPGGNLHRELALLVEAGLPPVAAIQAATGTAARLLGLPTLGTLRRGNLADVVVVAGNPAQDIRATRRVRYVIQAGRVLTLQ</sequence>
<dbReference type="SUPFAM" id="SSF51556">
    <property type="entry name" value="Metallo-dependent hydrolases"/>
    <property type="match status" value="1"/>
</dbReference>
<dbReference type="InterPro" id="IPR032466">
    <property type="entry name" value="Metal_Hydrolase"/>
</dbReference>
<dbReference type="PANTHER" id="PTHR43135">
    <property type="entry name" value="ALPHA-D-RIBOSE 1-METHYLPHOSPHONATE 5-TRIPHOSPHATE DIPHOSPHATASE"/>
    <property type="match status" value="1"/>
</dbReference>
<protein>
    <recommendedName>
        <fullName evidence="2">Amidohydrolase-related domain-containing protein</fullName>
    </recommendedName>
</protein>
<dbReference type="OrthoDB" id="9797498at2"/>
<gene>
    <name evidence="3" type="ORF">E5K00_16995</name>
</gene>
<dbReference type="Pfam" id="PF01979">
    <property type="entry name" value="Amidohydro_1"/>
    <property type="match status" value="1"/>
</dbReference>
<evidence type="ECO:0000259" key="2">
    <source>
        <dbReference type="Pfam" id="PF01979"/>
    </source>
</evidence>
<name>A0A4Z0PXE3_9BACT</name>
<dbReference type="GO" id="GO:0016810">
    <property type="term" value="F:hydrolase activity, acting on carbon-nitrogen (but not peptide) bonds"/>
    <property type="evidence" value="ECO:0007669"/>
    <property type="project" value="InterPro"/>
</dbReference>
<evidence type="ECO:0000313" key="3">
    <source>
        <dbReference type="EMBL" id="TGE21954.1"/>
    </source>
</evidence>